<comment type="catalytic activity">
    <reaction evidence="5">
        <text>L-methionyl-[protein] + [thioredoxin]-disulfide + H2O = L-methionyl-(R)-S-oxide-[protein] + [thioredoxin]-dithiol</text>
        <dbReference type="Rhea" id="RHEA:24164"/>
        <dbReference type="Rhea" id="RHEA-COMP:10698"/>
        <dbReference type="Rhea" id="RHEA-COMP:10700"/>
        <dbReference type="Rhea" id="RHEA-COMP:12313"/>
        <dbReference type="Rhea" id="RHEA-COMP:12314"/>
        <dbReference type="ChEBI" id="CHEBI:15377"/>
        <dbReference type="ChEBI" id="CHEBI:16044"/>
        <dbReference type="ChEBI" id="CHEBI:29950"/>
        <dbReference type="ChEBI" id="CHEBI:45764"/>
        <dbReference type="ChEBI" id="CHEBI:50058"/>
        <dbReference type="EC" id="1.8.4.12"/>
    </reaction>
</comment>
<dbReference type="PROSITE" id="PS51790">
    <property type="entry name" value="MSRB"/>
    <property type="match status" value="1"/>
</dbReference>
<dbReference type="SUPFAM" id="SSF55068">
    <property type="entry name" value="Peptide methionine sulfoxide reductase"/>
    <property type="match status" value="1"/>
</dbReference>
<comment type="function">
    <text evidence="3 7">Has an important function as a repair enzyme for proteins that have been inactivated by oxidation. Catalyzes the reversible oxidation-reduction of methionine sulfoxide in proteins to methionine.</text>
</comment>
<feature type="chain" id="PRO_5047066105" description="Peptide methionine sulfoxide reductase MsrA" evidence="8">
    <location>
        <begin position="22"/>
        <end position="370"/>
    </location>
</feature>
<evidence type="ECO:0000256" key="2">
    <source>
        <dbReference type="ARBA" id="ARBA00023268"/>
    </source>
</evidence>
<dbReference type="PANTHER" id="PTHR43774:SF1">
    <property type="entry name" value="PEPTIDE METHIONINE SULFOXIDE REDUCTASE MSRA 2"/>
    <property type="match status" value="1"/>
</dbReference>
<protein>
    <recommendedName>
        <fullName evidence="7">Peptide methionine sulfoxide reductase MsrA</fullName>
        <shortName evidence="7">Protein-methionine-S-oxide reductase</shortName>
        <ecNumber evidence="7">1.8.4.11</ecNumber>
    </recommendedName>
    <alternativeName>
        <fullName evidence="7">Peptide-methionine (S)-S-oxide reductase</fullName>
        <shortName evidence="7">Peptide Met(O) reductase</shortName>
    </alternativeName>
</protein>
<evidence type="ECO:0000259" key="9">
    <source>
        <dbReference type="PROSITE" id="PS51790"/>
    </source>
</evidence>
<dbReference type="NCBIfam" id="TIGR00357">
    <property type="entry name" value="peptide-methionine (R)-S-oxide reductase MsrB"/>
    <property type="match status" value="1"/>
</dbReference>
<dbReference type="Pfam" id="PF01641">
    <property type="entry name" value="SelR"/>
    <property type="match status" value="1"/>
</dbReference>
<dbReference type="EMBL" id="JBHMFB010000003">
    <property type="protein sequence ID" value="MFB9088255.1"/>
    <property type="molecule type" value="Genomic_DNA"/>
</dbReference>
<feature type="active site" evidence="7">
    <location>
        <position position="202"/>
    </location>
</feature>
<dbReference type="EC" id="1.8.4.11" evidence="7"/>
<comment type="catalytic activity">
    <reaction evidence="6 7">
        <text>[thioredoxin]-disulfide + L-methionine + H2O = L-methionine (S)-S-oxide + [thioredoxin]-dithiol</text>
        <dbReference type="Rhea" id="RHEA:19993"/>
        <dbReference type="Rhea" id="RHEA-COMP:10698"/>
        <dbReference type="Rhea" id="RHEA-COMP:10700"/>
        <dbReference type="ChEBI" id="CHEBI:15377"/>
        <dbReference type="ChEBI" id="CHEBI:29950"/>
        <dbReference type="ChEBI" id="CHEBI:50058"/>
        <dbReference type="ChEBI" id="CHEBI:57844"/>
        <dbReference type="ChEBI" id="CHEBI:58772"/>
        <dbReference type="EC" id="1.8.4.11"/>
    </reaction>
</comment>
<feature type="domain" description="MsrB" evidence="9">
    <location>
        <begin position="60"/>
        <end position="182"/>
    </location>
</feature>
<dbReference type="InterPro" id="IPR002569">
    <property type="entry name" value="Met_Sox_Rdtase_MsrA_dom"/>
</dbReference>
<dbReference type="Proteomes" id="UP001589576">
    <property type="component" value="Unassembled WGS sequence"/>
</dbReference>
<comment type="similarity">
    <text evidence="7">Belongs to the MsrA Met sulfoxide reductase family.</text>
</comment>
<organism evidence="10 11">
    <name type="scientific">Flavobacterium paronense</name>
    <dbReference type="NCBI Taxonomy" id="1392775"/>
    <lineage>
        <taxon>Bacteria</taxon>
        <taxon>Pseudomonadati</taxon>
        <taxon>Bacteroidota</taxon>
        <taxon>Flavobacteriia</taxon>
        <taxon>Flavobacteriales</taxon>
        <taxon>Flavobacteriaceae</taxon>
        <taxon>Flavobacterium</taxon>
    </lineage>
</organism>
<comment type="caution">
    <text evidence="10">The sequence shown here is derived from an EMBL/GenBank/DDBJ whole genome shotgun (WGS) entry which is preliminary data.</text>
</comment>
<keyword evidence="2" id="KW-0511">Multifunctional enzyme</keyword>
<dbReference type="Gene3D" id="3.30.1060.10">
    <property type="entry name" value="Peptide methionine sulphoxide reductase MsrA"/>
    <property type="match status" value="1"/>
</dbReference>
<dbReference type="HAMAP" id="MF_01401">
    <property type="entry name" value="MsrA"/>
    <property type="match status" value="1"/>
</dbReference>
<sequence>MKKSILNYLLLFPMFMITACGQNNKTETKTTKTTAMENVISKPENPYYSNTDTKKLKVTDDEWKKVLSPDLYAVAREADTERAFTGTMWNSETKGTYYCATCGLKLFKSNQKFTSSCGWPSFFEQDNKESIVFKNDNSFGMQRTEALCGRCNSHLGHLFDDGPEPTGKRYCMNAISLDFVPDGVIPNENKGNTETIVLGGGCYWCVEAVYEQLQGVDKVVSGFAGGTVANPSYEEVCTGRTGAAEVVQITYDKTKMNLDEIFQVFFTVHDPTTLNRQGADVGTQYRSVIFYANDEQKKAAESIIAELNGAKVYGSSKIVTTLEPLKAFYKAKDYHQNYYENNKDQPYCQMVIQPKIEKFEKVFKDRLKKK</sequence>
<dbReference type="Gene3D" id="2.170.150.20">
    <property type="entry name" value="Peptide methionine sulfoxide reductase"/>
    <property type="match status" value="1"/>
</dbReference>
<name>A0ABV5GAV5_9FLAO</name>
<dbReference type="NCBIfam" id="NF004042">
    <property type="entry name" value="PRK05550.1"/>
    <property type="match status" value="1"/>
</dbReference>
<keyword evidence="8" id="KW-0732">Signal</keyword>
<evidence type="ECO:0000256" key="6">
    <source>
        <dbReference type="ARBA" id="ARBA00048782"/>
    </source>
</evidence>
<evidence type="ECO:0000256" key="4">
    <source>
        <dbReference type="ARBA" id="ARBA00047806"/>
    </source>
</evidence>
<dbReference type="InterPro" id="IPR002579">
    <property type="entry name" value="Met_Sox_Rdtase_MsrB_dom"/>
</dbReference>
<dbReference type="GO" id="GO:0033743">
    <property type="term" value="F:peptide-methionine (R)-S-oxide reductase activity"/>
    <property type="evidence" value="ECO:0007669"/>
    <property type="project" value="UniProtKB-EC"/>
</dbReference>
<dbReference type="SUPFAM" id="SSF51316">
    <property type="entry name" value="Mss4-like"/>
    <property type="match status" value="1"/>
</dbReference>
<dbReference type="InterPro" id="IPR036509">
    <property type="entry name" value="Met_Sox_Rdtase_MsrA_sf"/>
</dbReference>
<dbReference type="RefSeq" id="WP_290283889.1">
    <property type="nucleotide sequence ID" value="NZ_JAUFQN010000003.1"/>
</dbReference>
<accession>A0ABV5GAV5</accession>
<evidence type="ECO:0000256" key="3">
    <source>
        <dbReference type="ARBA" id="ARBA00024679"/>
    </source>
</evidence>
<dbReference type="GO" id="GO:0008113">
    <property type="term" value="F:peptide-methionine (S)-S-oxide reductase activity"/>
    <property type="evidence" value="ECO:0007669"/>
    <property type="project" value="UniProtKB-EC"/>
</dbReference>
<dbReference type="PROSITE" id="PS51257">
    <property type="entry name" value="PROKAR_LIPOPROTEIN"/>
    <property type="match status" value="1"/>
</dbReference>
<evidence type="ECO:0000256" key="8">
    <source>
        <dbReference type="SAM" id="SignalP"/>
    </source>
</evidence>
<dbReference type="Pfam" id="PF01625">
    <property type="entry name" value="PMSR"/>
    <property type="match status" value="1"/>
</dbReference>
<evidence type="ECO:0000256" key="1">
    <source>
        <dbReference type="ARBA" id="ARBA00023002"/>
    </source>
</evidence>
<feature type="signal peptide" evidence="8">
    <location>
        <begin position="1"/>
        <end position="21"/>
    </location>
</feature>
<keyword evidence="1 7" id="KW-0560">Oxidoreductase</keyword>
<evidence type="ECO:0000313" key="11">
    <source>
        <dbReference type="Proteomes" id="UP001589576"/>
    </source>
</evidence>
<dbReference type="PANTHER" id="PTHR43774">
    <property type="entry name" value="PEPTIDE METHIONINE SULFOXIDE REDUCTASE"/>
    <property type="match status" value="1"/>
</dbReference>
<proteinExistence type="inferred from homology"/>
<reference evidence="10 11" key="1">
    <citation type="submission" date="2024-09" db="EMBL/GenBank/DDBJ databases">
        <authorList>
            <person name="Sun Q."/>
            <person name="Mori K."/>
        </authorList>
    </citation>
    <scope>NUCLEOTIDE SEQUENCE [LARGE SCALE GENOMIC DNA]</scope>
    <source>
        <strain evidence="10 11">CECT 8460</strain>
    </source>
</reference>
<keyword evidence="11" id="KW-1185">Reference proteome</keyword>
<dbReference type="InterPro" id="IPR011057">
    <property type="entry name" value="Mss4-like_sf"/>
</dbReference>
<comment type="catalytic activity">
    <reaction evidence="4 7">
        <text>L-methionyl-[protein] + [thioredoxin]-disulfide + H2O = L-methionyl-(S)-S-oxide-[protein] + [thioredoxin]-dithiol</text>
        <dbReference type="Rhea" id="RHEA:14217"/>
        <dbReference type="Rhea" id="RHEA-COMP:10698"/>
        <dbReference type="Rhea" id="RHEA-COMP:10700"/>
        <dbReference type="Rhea" id="RHEA-COMP:12313"/>
        <dbReference type="Rhea" id="RHEA-COMP:12315"/>
        <dbReference type="ChEBI" id="CHEBI:15377"/>
        <dbReference type="ChEBI" id="CHEBI:16044"/>
        <dbReference type="ChEBI" id="CHEBI:29950"/>
        <dbReference type="ChEBI" id="CHEBI:44120"/>
        <dbReference type="ChEBI" id="CHEBI:50058"/>
        <dbReference type="EC" id="1.8.4.11"/>
    </reaction>
</comment>
<evidence type="ECO:0000256" key="7">
    <source>
        <dbReference type="HAMAP-Rule" id="MF_01401"/>
    </source>
</evidence>
<dbReference type="NCBIfam" id="TIGR00401">
    <property type="entry name" value="msrA"/>
    <property type="match status" value="1"/>
</dbReference>
<evidence type="ECO:0000313" key="10">
    <source>
        <dbReference type="EMBL" id="MFB9088255.1"/>
    </source>
</evidence>
<gene>
    <name evidence="7" type="primary">msrA</name>
    <name evidence="10" type="ORF">ACFFUU_01415</name>
</gene>
<evidence type="ECO:0000256" key="5">
    <source>
        <dbReference type="ARBA" id="ARBA00048488"/>
    </source>
</evidence>